<feature type="compositionally biased region" description="Low complexity" evidence="1">
    <location>
        <begin position="47"/>
        <end position="56"/>
    </location>
</feature>
<sequence length="289" mass="31893">MQRSRPCEKENMTPAGRSRGHLGDHARHRTEPVSQQMPVRPADYQNAAVPQAAPQATQRRSSLPRQVSGRLEDARPAADESALYNPVIKVTEPVLYPHKVKVDDSLFGRDGLFTDSVPARDRPGRLPPISSFLTRPATPPRLLSRRRTFDRLDNENMPGQDGTAVDPVDSSPSAAAKRRCIRSTTTSLSPPATGELQLGEVSSTTLCPEANLRCLCHSAESSIVFEESDSEIVDAEYVDWASGIFIDSESENEEWDSELFDSDNEESDSELFVVENVESDSEVVDVENL</sequence>
<evidence type="ECO:0000256" key="1">
    <source>
        <dbReference type="SAM" id="MobiDB-lite"/>
    </source>
</evidence>
<comment type="caution">
    <text evidence="2">The sequence shown here is derived from an EMBL/GenBank/DDBJ whole genome shotgun (WGS) entry which is preliminary data.</text>
</comment>
<feature type="region of interest" description="Disordered" evidence="1">
    <location>
        <begin position="152"/>
        <end position="175"/>
    </location>
</feature>
<feature type="region of interest" description="Disordered" evidence="1">
    <location>
        <begin position="118"/>
        <end position="137"/>
    </location>
</feature>
<feature type="compositionally biased region" description="Basic and acidic residues" evidence="1">
    <location>
        <begin position="1"/>
        <end position="11"/>
    </location>
</feature>
<feature type="region of interest" description="Disordered" evidence="1">
    <location>
        <begin position="1"/>
        <end position="77"/>
    </location>
</feature>
<gene>
    <name evidence="2" type="ORF">PoB_002552400</name>
</gene>
<dbReference type="EMBL" id="BLXT01002928">
    <property type="protein sequence ID" value="GFN99018.1"/>
    <property type="molecule type" value="Genomic_DNA"/>
</dbReference>
<name>A0AAV3ZX73_9GAST</name>
<feature type="compositionally biased region" description="Basic and acidic residues" evidence="1">
    <location>
        <begin position="21"/>
        <end position="31"/>
    </location>
</feature>
<dbReference type="AlphaFoldDB" id="A0AAV3ZX73"/>
<evidence type="ECO:0000313" key="3">
    <source>
        <dbReference type="Proteomes" id="UP000735302"/>
    </source>
</evidence>
<protein>
    <submittedName>
        <fullName evidence="2">Uncharacterized protein</fullName>
    </submittedName>
</protein>
<reference evidence="2 3" key="1">
    <citation type="journal article" date="2021" name="Elife">
        <title>Chloroplast acquisition without the gene transfer in kleptoplastic sea slugs, Plakobranchus ocellatus.</title>
        <authorList>
            <person name="Maeda T."/>
            <person name="Takahashi S."/>
            <person name="Yoshida T."/>
            <person name="Shimamura S."/>
            <person name="Takaki Y."/>
            <person name="Nagai Y."/>
            <person name="Toyoda A."/>
            <person name="Suzuki Y."/>
            <person name="Arimoto A."/>
            <person name="Ishii H."/>
            <person name="Satoh N."/>
            <person name="Nishiyama T."/>
            <person name="Hasebe M."/>
            <person name="Maruyama T."/>
            <person name="Minagawa J."/>
            <person name="Obokata J."/>
            <person name="Shigenobu S."/>
        </authorList>
    </citation>
    <scope>NUCLEOTIDE SEQUENCE [LARGE SCALE GENOMIC DNA]</scope>
</reference>
<keyword evidence="3" id="KW-1185">Reference proteome</keyword>
<accession>A0AAV3ZX73</accession>
<organism evidence="2 3">
    <name type="scientific">Plakobranchus ocellatus</name>
    <dbReference type="NCBI Taxonomy" id="259542"/>
    <lineage>
        <taxon>Eukaryota</taxon>
        <taxon>Metazoa</taxon>
        <taxon>Spiralia</taxon>
        <taxon>Lophotrochozoa</taxon>
        <taxon>Mollusca</taxon>
        <taxon>Gastropoda</taxon>
        <taxon>Heterobranchia</taxon>
        <taxon>Euthyneura</taxon>
        <taxon>Panpulmonata</taxon>
        <taxon>Sacoglossa</taxon>
        <taxon>Placobranchoidea</taxon>
        <taxon>Plakobranchidae</taxon>
        <taxon>Plakobranchus</taxon>
    </lineage>
</organism>
<dbReference type="Proteomes" id="UP000735302">
    <property type="component" value="Unassembled WGS sequence"/>
</dbReference>
<evidence type="ECO:0000313" key="2">
    <source>
        <dbReference type="EMBL" id="GFN99018.1"/>
    </source>
</evidence>
<proteinExistence type="predicted"/>